<dbReference type="AlphaFoldDB" id="A0A7T4QZF6"/>
<protein>
    <submittedName>
        <fullName evidence="6">TetR/AcrR family transcriptional regulator</fullName>
    </submittedName>
</protein>
<keyword evidence="7" id="KW-1185">Reference proteome</keyword>
<evidence type="ECO:0000256" key="3">
    <source>
        <dbReference type="ARBA" id="ARBA00023163"/>
    </source>
</evidence>
<evidence type="ECO:0000259" key="5">
    <source>
        <dbReference type="PROSITE" id="PS50977"/>
    </source>
</evidence>
<dbReference type="InterPro" id="IPR050109">
    <property type="entry name" value="HTH-type_TetR-like_transc_reg"/>
</dbReference>
<dbReference type="KEGG" id="snan:I6N98_14575"/>
<dbReference type="SUPFAM" id="SSF48498">
    <property type="entry name" value="Tetracyclin repressor-like, C-terminal domain"/>
    <property type="match status" value="1"/>
</dbReference>
<evidence type="ECO:0000256" key="1">
    <source>
        <dbReference type="ARBA" id="ARBA00023015"/>
    </source>
</evidence>
<dbReference type="PANTHER" id="PTHR30055">
    <property type="entry name" value="HTH-TYPE TRANSCRIPTIONAL REGULATOR RUTR"/>
    <property type="match status" value="1"/>
</dbReference>
<keyword evidence="2 4" id="KW-0238">DNA-binding</keyword>
<dbReference type="InterPro" id="IPR001647">
    <property type="entry name" value="HTH_TetR"/>
</dbReference>
<feature type="domain" description="HTH tetR-type" evidence="5">
    <location>
        <begin position="5"/>
        <end position="65"/>
    </location>
</feature>
<dbReference type="Pfam" id="PF02909">
    <property type="entry name" value="TetR_C_1"/>
    <property type="match status" value="1"/>
</dbReference>
<proteinExistence type="predicted"/>
<evidence type="ECO:0000313" key="6">
    <source>
        <dbReference type="EMBL" id="QQD17566.1"/>
    </source>
</evidence>
<evidence type="ECO:0000256" key="4">
    <source>
        <dbReference type="PROSITE-ProRule" id="PRU00335"/>
    </source>
</evidence>
<keyword evidence="3" id="KW-0804">Transcription</keyword>
<dbReference type="GO" id="GO:0003700">
    <property type="term" value="F:DNA-binding transcription factor activity"/>
    <property type="evidence" value="ECO:0007669"/>
    <property type="project" value="TreeGrafter"/>
</dbReference>
<dbReference type="EMBL" id="CP066167">
    <property type="protein sequence ID" value="QQD17566.1"/>
    <property type="molecule type" value="Genomic_DNA"/>
</dbReference>
<dbReference type="Gene3D" id="1.10.357.10">
    <property type="entry name" value="Tetracycline Repressor, domain 2"/>
    <property type="match status" value="1"/>
</dbReference>
<dbReference type="GO" id="GO:0045892">
    <property type="term" value="P:negative regulation of DNA-templated transcription"/>
    <property type="evidence" value="ECO:0007669"/>
    <property type="project" value="InterPro"/>
</dbReference>
<dbReference type="RefSeq" id="WP_198569065.1">
    <property type="nucleotide sequence ID" value="NZ_CP066167.1"/>
</dbReference>
<reference evidence="6 7" key="1">
    <citation type="submission" date="2020-12" db="EMBL/GenBank/DDBJ databases">
        <authorList>
            <person name="Shan Y."/>
        </authorList>
    </citation>
    <scope>NUCLEOTIDE SEQUENCE [LARGE SCALE GENOMIC DNA]</scope>
    <source>
        <strain evidence="7">csc3.9</strain>
    </source>
</reference>
<dbReference type="PROSITE" id="PS50977">
    <property type="entry name" value="HTH_TETR_2"/>
    <property type="match status" value="1"/>
</dbReference>
<feature type="DNA-binding region" description="H-T-H motif" evidence="4">
    <location>
        <begin position="28"/>
        <end position="47"/>
    </location>
</feature>
<dbReference type="InterPro" id="IPR036271">
    <property type="entry name" value="Tet_transcr_reg_TetR-rel_C_sf"/>
</dbReference>
<dbReference type="GO" id="GO:0000976">
    <property type="term" value="F:transcription cis-regulatory region binding"/>
    <property type="evidence" value="ECO:0007669"/>
    <property type="project" value="TreeGrafter"/>
</dbReference>
<evidence type="ECO:0000313" key="7">
    <source>
        <dbReference type="Proteomes" id="UP000596063"/>
    </source>
</evidence>
<dbReference type="InterPro" id="IPR009057">
    <property type="entry name" value="Homeodomain-like_sf"/>
</dbReference>
<dbReference type="InterPro" id="IPR004111">
    <property type="entry name" value="Repressor_TetR_C"/>
</dbReference>
<dbReference type="Proteomes" id="UP000596063">
    <property type="component" value="Chromosome"/>
</dbReference>
<dbReference type="Pfam" id="PF00440">
    <property type="entry name" value="TetR_N"/>
    <property type="match status" value="1"/>
</dbReference>
<gene>
    <name evidence="6" type="ORF">I6N98_14575</name>
</gene>
<dbReference type="PRINTS" id="PR00455">
    <property type="entry name" value="HTHTETR"/>
</dbReference>
<evidence type="ECO:0000256" key="2">
    <source>
        <dbReference type="ARBA" id="ARBA00023125"/>
    </source>
</evidence>
<name>A0A7T4QZF6_9GAMM</name>
<accession>A0A7T4QZF6</accession>
<keyword evidence="1" id="KW-0805">Transcription regulation</keyword>
<dbReference type="SUPFAM" id="SSF46689">
    <property type="entry name" value="Homeodomain-like"/>
    <property type="match status" value="1"/>
</dbReference>
<sequence>MAGKNLCREDFVATALDIIAESSVDALSMRKVAARLNVSAMAMYKHFPNKEALLSAALDAFIASADVIPSEPLPWEQWVETVARRMYSALCRDMSWVSVLGAISLGEQAAYVTDSFVDTLTEAGFSAEQALQCYFTMIQLVVGAVCIRSSMIAEKARPNRCNAAGAARSDHHQDGTALLYPVSADSAIASQEPLEISLPLFIAALRHYEGAGHSTFP</sequence>
<dbReference type="PANTHER" id="PTHR30055:SF151">
    <property type="entry name" value="TRANSCRIPTIONAL REGULATORY PROTEIN"/>
    <property type="match status" value="1"/>
</dbReference>
<organism evidence="6 7">
    <name type="scientific">Spongiibacter nanhainus</name>
    <dbReference type="NCBI Taxonomy" id="2794344"/>
    <lineage>
        <taxon>Bacteria</taxon>
        <taxon>Pseudomonadati</taxon>
        <taxon>Pseudomonadota</taxon>
        <taxon>Gammaproteobacteria</taxon>
        <taxon>Cellvibrionales</taxon>
        <taxon>Spongiibacteraceae</taxon>
        <taxon>Spongiibacter</taxon>
    </lineage>
</organism>